<feature type="domain" description="HTH tetR-type" evidence="6">
    <location>
        <begin position="20"/>
        <end position="80"/>
    </location>
</feature>
<feature type="region of interest" description="Disordered" evidence="5">
    <location>
        <begin position="1"/>
        <end position="20"/>
    </location>
</feature>
<keyword evidence="2 4" id="KW-0238">DNA-binding</keyword>
<evidence type="ECO:0000256" key="2">
    <source>
        <dbReference type="ARBA" id="ARBA00023125"/>
    </source>
</evidence>
<dbReference type="InterPro" id="IPR001647">
    <property type="entry name" value="HTH_TetR"/>
</dbReference>
<evidence type="ECO:0000256" key="1">
    <source>
        <dbReference type="ARBA" id="ARBA00023015"/>
    </source>
</evidence>
<dbReference type="Gene3D" id="1.10.357.10">
    <property type="entry name" value="Tetracycline Repressor, domain 2"/>
    <property type="match status" value="1"/>
</dbReference>
<dbReference type="InterPro" id="IPR041674">
    <property type="entry name" value="TetR_C_22"/>
</dbReference>
<dbReference type="RefSeq" id="WP_256117071.1">
    <property type="nucleotide sequence ID" value="NZ_WHSB02000004.1"/>
</dbReference>
<comment type="caution">
    <text evidence="7">The sequence shown here is derived from an EMBL/GenBank/DDBJ whole genome shotgun (WGS) entry which is preliminary data.</text>
</comment>
<gene>
    <name evidence="7" type="ORF">GB927_011690</name>
</gene>
<feature type="compositionally biased region" description="Basic and acidic residues" evidence="5">
    <location>
        <begin position="1"/>
        <end position="10"/>
    </location>
</feature>
<dbReference type="SUPFAM" id="SSF46689">
    <property type="entry name" value="Homeodomain-like"/>
    <property type="match status" value="1"/>
</dbReference>
<accession>A0ABT1R6B4</accession>
<protein>
    <submittedName>
        <fullName evidence="7">TetR family transcriptional regulator</fullName>
    </submittedName>
</protein>
<dbReference type="PRINTS" id="PR00455">
    <property type="entry name" value="HTHTETR"/>
</dbReference>
<dbReference type="EMBL" id="WHSB02000004">
    <property type="protein sequence ID" value="MCQ4630705.1"/>
    <property type="molecule type" value="Genomic_DNA"/>
</dbReference>
<organism evidence="7 8">
    <name type="scientific">Shinella lacus</name>
    <dbReference type="NCBI Taxonomy" id="2654216"/>
    <lineage>
        <taxon>Bacteria</taxon>
        <taxon>Pseudomonadati</taxon>
        <taxon>Pseudomonadota</taxon>
        <taxon>Alphaproteobacteria</taxon>
        <taxon>Hyphomicrobiales</taxon>
        <taxon>Rhizobiaceae</taxon>
        <taxon>Shinella</taxon>
    </lineage>
</organism>
<dbReference type="Pfam" id="PF17928">
    <property type="entry name" value="TetR_C_22"/>
    <property type="match status" value="1"/>
</dbReference>
<dbReference type="PANTHER" id="PTHR30055:SF234">
    <property type="entry name" value="HTH-TYPE TRANSCRIPTIONAL REGULATOR BETI"/>
    <property type="match status" value="1"/>
</dbReference>
<dbReference type="PANTHER" id="PTHR30055">
    <property type="entry name" value="HTH-TYPE TRANSCRIPTIONAL REGULATOR RUTR"/>
    <property type="match status" value="1"/>
</dbReference>
<reference evidence="7" key="1">
    <citation type="submission" date="2021-07" db="EMBL/GenBank/DDBJ databases">
        <title>Shinella sp. nov., a novel member of the genus Shinella from water.</title>
        <authorList>
            <person name="Deng Y."/>
        </authorList>
    </citation>
    <scope>NUCLEOTIDE SEQUENCE</scope>
    <source>
        <strain evidence="7">CPCC 100929</strain>
    </source>
</reference>
<sequence>MEREPSETQIRRAPTQKRSRDRVDAILANATEMIAETGSDALRMSELAQRTGISIGSLYQYFPDKSAVVHALAERCNEDSRACIAEGLAAVESMNDLGTAFASLIDTYYAIFLAEPVIRDIWSAVQADGALRAMEVEESRRNGALLAARLTALRPQADPQRIEATALLVMHLGEATMRLAVSVARAEGNLLVEAYKRMAIRELTAL</sequence>
<feature type="DNA-binding region" description="H-T-H motif" evidence="4">
    <location>
        <begin position="43"/>
        <end position="62"/>
    </location>
</feature>
<evidence type="ECO:0000256" key="4">
    <source>
        <dbReference type="PROSITE-ProRule" id="PRU00335"/>
    </source>
</evidence>
<evidence type="ECO:0000259" key="6">
    <source>
        <dbReference type="PROSITE" id="PS50977"/>
    </source>
</evidence>
<evidence type="ECO:0000256" key="3">
    <source>
        <dbReference type="ARBA" id="ARBA00023163"/>
    </source>
</evidence>
<keyword evidence="8" id="KW-1185">Reference proteome</keyword>
<name>A0ABT1R6B4_9HYPH</name>
<evidence type="ECO:0000313" key="7">
    <source>
        <dbReference type="EMBL" id="MCQ4630705.1"/>
    </source>
</evidence>
<evidence type="ECO:0000256" key="5">
    <source>
        <dbReference type="SAM" id="MobiDB-lite"/>
    </source>
</evidence>
<dbReference type="Pfam" id="PF00440">
    <property type="entry name" value="TetR_N"/>
    <property type="match status" value="1"/>
</dbReference>
<proteinExistence type="predicted"/>
<dbReference type="InterPro" id="IPR009057">
    <property type="entry name" value="Homeodomain-like_sf"/>
</dbReference>
<dbReference type="PROSITE" id="PS50977">
    <property type="entry name" value="HTH_TETR_2"/>
    <property type="match status" value="1"/>
</dbReference>
<keyword evidence="3" id="KW-0804">Transcription</keyword>
<dbReference type="Proteomes" id="UP000996601">
    <property type="component" value="Unassembled WGS sequence"/>
</dbReference>
<evidence type="ECO:0000313" key="8">
    <source>
        <dbReference type="Proteomes" id="UP000996601"/>
    </source>
</evidence>
<keyword evidence="1" id="KW-0805">Transcription regulation</keyword>
<dbReference type="InterPro" id="IPR050109">
    <property type="entry name" value="HTH-type_TetR-like_transc_reg"/>
</dbReference>